<name>A0A8S0VSH9_CYCAE</name>
<proteinExistence type="predicted"/>
<organism evidence="1 2">
    <name type="scientific">Cyclocybe aegerita</name>
    <name type="common">Black poplar mushroom</name>
    <name type="synonym">Agrocybe aegerita</name>
    <dbReference type="NCBI Taxonomy" id="1973307"/>
    <lineage>
        <taxon>Eukaryota</taxon>
        <taxon>Fungi</taxon>
        <taxon>Dikarya</taxon>
        <taxon>Basidiomycota</taxon>
        <taxon>Agaricomycotina</taxon>
        <taxon>Agaricomycetes</taxon>
        <taxon>Agaricomycetidae</taxon>
        <taxon>Agaricales</taxon>
        <taxon>Agaricineae</taxon>
        <taxon>Bolbitiaceae</taxon>
        <taxon>Cyclocybe</taxon>
    </lineage>
</organism>
<evidence type="ECO:0000313" key="2">
    <source>
        <dbReference type="Proteomes" id="UP000467700"/>
    </source>
</evidence>
<dbReference type="Proteomes" id="UP000467700">
    <property type="component" value="Unassembled WGS sequence"/>
</dbReference>
<comment type="caution">
    <text evidence="1">The sequence shown here is derived from an EMBL/GenBank/DDBJ whole genome shotgun (WGS) entry which is preliminary data.</text>
</comment>
<keyword evidence="2" id="KW-1185">Reference proteome</keyword>
<accession>A0A8S0VSH9</accession>
<evidence type="ECO:0000313" key="1">
    <source>
        <dbReference type="EMBL" id="CAA7267069.1"/>
    </source>
</evidence>
<gene>
    <name evidence="1" type="ORF">AAE3_LOCUS9381</name>
</gene>
<sequence>MFVFTHQNLMNGIFDHAIARRNGNQYFLVLSRVYGLAPYREISHLNVSTPQSSTPLPLSNEGRPCIWLDCSTDRSDFIPLQNPSIVTALLNAQPKPIIKLCGLTRRISPPTGTDRYSKSEEIEVEKVELLLSEDELVHSCYYCGELEMDGSEHFERIGGKGYNSTYGCAECMSTPWISRAVFEVAKCWDNKQ</sequence>
<dbReference type="OrthoDB" id="3793816at2759"/>
<protein>
    <submittedName>
        <fullName evidence="1">Uncharacterized protein</fullName>
    </submittedName>
</protein>
<dbReference type="AlphaFoldDB" id="A0A8S0VSH9"/>
<reference evidence="1 2" key="1">
    <citation type="submission" date="2020-01" db="EMBL/GenBank/DDBJ databases">
        <authorList>
            <person name="Gupta K D."/>
        </authorList>
    </citation>
    <scope>NUCLEOTIDE SEQUENCE [LARGE SCALE GENOMIC DNA]</scope>
</reference>
<dbReference type="EMBL" id="CACVBS010000057">
    <property type="protein sequence ID" value="CAA7267069.1"/>
    <property type="molecule type" value="Genomic_DNA"/>
</dbReference>